<organism evidence="1 2">
    <name type="scientific">Solanum commersonii</name>
    <name type="common">Commerson's wild potato</name>
    <name type="synonym">Commerson's nightshade</name>
    <dbReference type="NCBI Taxonomy" id="4109"/>
    <lineage>
        <taxon>Eukaryota</taxon>
        <taxon>Viridiplantae</taxon>
        <taxon>Streptophyta</taxon>
        <taxon>Embryophyta</taxon>
        <taxon>Tracheophyta</taxon>
        <taxon>Spermatophyta</taxon>
        <taxon>Magnoliopsida</taxon>
        <taxon>eudicotyledons</taxon>
        <taxon>Gunneridae</taxon>
        <taxon>Pentapetalae</taxon>
        <taxon>asterids</taxon>
        <taxon>lamiids</taxon>
        <taxon>Solanales</taxon>
        <taxon>Solanaceae</taxon>
        <taxon>Solanoideae</taxon>
        <taxon>Solaneae</taxon>
        <taxon>Solanum</taxon>
    </lineage>
</organism>
<evidence type="ECO:0000313" key="1">
    <source>
        <dbReference type="EMBL" id="KAG5575948.1"/>
    </source>
</evidence>
<sequence length="199" mass="22051">MEHVLTDNIINQAMEYHFIGSKTKHPKPGRVPICIKWCPPTINSFKLNTDGATHADGGKGGLGRLFRDHNRKWLKGYSKTCSLMSIVQDELLAMRSSIGLGSPKGTTYYPWKLTLIANKTSKDHTADMLAKEGAKAPTFELIEKLEPPPPAYVSSILESDVIGIGSIRRIPMNNVLVNGQMMARNEITYSNWSMPPTPV</sequence>
<dbReference type="PANTHER" id="PTHR47723:SF19">
    <property type="entry name" value="POLYNUCLEOTIDYL TRANSFERASE, RIBONUCLEASE H-LIKE SUPERFAMILY PROTEIN"/>
    <property type="match status" value="1"/>
</dbReference>
<evidence type="ECO:0000313" key="2">
    <source>
        <dbReference type="Proteomes" id="UP000824120"/>
    </source>
</evidence>
<gene>
    <name evidence="1" type="ORF">H5410_056082</name>
</gene>
<dbReference type="OrthoDB" id="1002594at2759"/>
<dbReference type="InterPro" id="IPR044730">
    <property type="entry name" value="RNase_H-like_dom_plant"/>
</dbReference>
<dbReference type="EMBL" id="JACXVP010000011">
    <property type="protein sequence ID" value="KAG5575948.1"/>
    <property type="molecule type" value="Genomic_DNA"/>
</dbReference>
<dbReference type="PANTHER" id="PTHR47723">
    <property type="entry name" value="OS05G0353850 PROTEIN"/>
    <property type="match status" value="1"/>
</dbReference>
<keyword evidence="2" id="KW-1185">Reference proteome</keyword>
<reference evidence="1 2" key="1">
    <citation type="submission" date="2020-09" db="EMBL/GenBank/DDBJ databases">
        <title>De no assembly of potato wild relative species, Solanum commersonii.</title>
        <authorList>
            <person name="Cho K."/>
        </authorList>
    </citation>
    <scope>NUCLEOTIDE SEQUENCE [LARGE SCALE GENOMIC DNA]</scope>
    <source>
        <strain evidence="1">LZ3.2</strain>
        <tissue evidence="1">Leaf</tissue>
    </source>
</reference>
<dbReference type="InterPro" id="IPR053151">
    <property type="entry name" value="RNase_H-like"/>
</dbReference>
<name>A0A9J5WL84_SOLCO</name>
<comment type="caution">
    <text evidence="1">The sequence shown here is derived from an EMBL/GenBank/DDBJ whole genome shotgun (WGS) entry which is preliminary data.</text>
</comment>
<dbReference type="AlphaFoldDB" id="A0A9J5WL84"/>
<accession>A0A9J5WL84</accession>
<protein>
    <submittedName>
        <fullName evidence="1">Uncharacterized protein</fullName>
    </submittedName>
</protein>
<proteinExistence type="predicted"/>
<dbReference type="Proteomes" id="UP000824120">
    <property type="component" value="Chromosome 11"/>
</dbReference>
<dbReference type="CDD" id="cd06222">
    <property type="entry name" value="RNase_H_like"/>
    <property type="match status" value="1"/>
</dbReference>